<keyword evidence="2" id="KW-1185">Reference proteome</keyword>
<dbReference type="RefSeq" id="WP_197740475.1">
    <property type="nucleotide sequence ID" value="NZ_AP021875.1"/>
</dbReference>
<dbReference type="Pfam" id="PF00106">
    <property type="entry name" value="adh_short"/>
    <property type="match status" value="1"/>
</dbReference>
<dbReference type="KEGG" id="dwd:DSCW_01390"/>
<sequence length="258" mass="28498">MMEKKVLITGITGTLGSALGELYLKRGWKVHGATRQSIAQHPACSHVITNDQSSIDDALTLLKIEPDLVYLNAGAIEKEIGAMGEPLSEVTQSITTINYTFPAVFALEASKSSQKPMDIIAIGSIADGSPSAFGPVYHASKAALHYFIQGTSPILGYANPNIKLRLYRPGAIHGPLSWAPVNRLNEKGHKVRAKRCKNAPSAEKVALHVEKFQKSGKWVTNYDEPISFKFLKFFFALAPNLYCKMQHWVWRRASKFKT</sequence>
<accession>A0A5K7YSB0</accession>
<dbReference type="Proteomes" id="UP000427769">
    <property type="component" value="Chromosome"/>
</dbReference>
<dbReference type="Gene3D" id="3.40.50.720">
    <property type="entry name" value="NAD(P)-binding Rossmann-like Domain"/>
    <property type="match status" value="1"/>
</dbReference>
<evidence type="ECO:0000313" key="1">
    <source>
        <dbReference type="EMBL" id="BBO72722.1"/>
    </source>
</evidence>
<dbReference type="InterPro" id="IPR002347">
    <property type="entry name" value="SDR_fam"/>
</dbReference>
<proteinExistence type="predicted"/>
<name>A0A5K7YSB0_9BACT</name>
<protein>
    <recommendedName>
        <fullName evidence="3">Short-chain dehydrogenase</fullName>
    </recommendedName>
</protein>
<organism evidence="1 2">
    <name type="scientific">Desulfosarcina widdelii</name>
    <dbReference type="NCBI Taxonomy" id="947919"/>
    <lineage>
        <taxon>Bacteria</taxon>
        <taxon>Pseudomonadati</taxon>
        <taxon>Thermodesulfobacteriota</taxon>
        <taxon>Desulfobacteria</taxon>
        <taxon>Desulfobacterales</taxon>
        <taxon>Desulfosarcinaceae</taxon>
        <taxon>Desulfosarcina</taxon>
    </lineage>
</organism>
<evidence type="ECO:0008006" key="3">
    <source>
        <dbReference type="Google" id="ProtNLM"/>
    </source>
</evidence>
<evidence type="ECO:0000313" key="2">
    <source>
        <dbReference type="Proteomes" id="UP000427769"/>
    </source>
</evidence>
<dbReference type="EMBL" id="AP021875">
    <property type="protein sequence ID" value="BBO72722.1"/>
    <property type="molecule type" value="Genomic_DNA"/>
</dbReference>
<dbReference type="SUPFAM" id="SSF51735">
    <property type="entry name" value="NAD(P)-binding Rossmann-fold domains"/>
    <property type="match status" value="1"/>
</dbReference>
<dbReference type="AlphaFoldDB" id="A0A5K7YSB0"/>
<gene>
    <name evidence="1" type="ORF">DSCW_01390</name>
</gene>
<dbReference type="InterPro" id="IPR036291">
    <property type="entry name" value="NAD(P)-bd_dom_sf"/>
</dbReference>
<reference evidence="1 2" key="1">
    <citation type="submission" date="2019-11" db="EMBL/GenBank/DDBJ databases">
        <title>Comparative genomics of hydrocarbon-degrading Desulfosarcina strains.</title>
        <authorList>
            <person name="Watanabe M."/>
            <person name="Kojima H."/>
            <person name="Fukui M."/>
        </authorList>
    </citation>
    <scope>NUCLEOTIDE SEQUENCE [LARGE SCALE GENOMIC DNA]</scope>
    <source>
        <strain evidence="1 2">PP31</strain>
    </source>
</reference>